<dbReference type="EC" id="5.2.1.8" evidence="6"/>
<dbReference type="Pfam" id="PF01346">
    <property type="entry name" value="FKBP_N"/>
    <property type="match status" value="1"/>
</dbReference>
<evidence type="ECO:0000256" key="5">
    <source>
        <dbReference type="PROSITE-ProRule" id="PRU00277"/>
    </source>
</evidence>
<evidence type="ECO:0000256" key="4">
    <source>
        <dbReference type="ARBA" id="ARBA00023235"/>
    </source>
</evidence>
<protein>
    <recommendedName>
        <fullName evidence="6">Peptidyl-prolyl cis-trans isomerase</fullName>
        <ecNumber evidence="6">5.2.1.8</ecNumber>
    </recommendedName>
</protein>
<evidence type="ECO:0000313" key="8">
    <source>
        <dbReference type="EMBL" id="ODS24166.1"/>
    </source>
</evidence>
<gene>
    <name evidence="8" type="ORF">AB835_05300</name>
</gene>
<comment type="catalytic activity">
    <reaction evidence="1 5 6">
        <text>[protein]-peptidylproline (omega=180) = [protein]-peptidylproline (omega=0)</text>
        <dbReference type="Rhea" id="RHEA:16237"/>
        <dbReference type="Rhea" id="RHEA-COMP:10747"/>
        <dbReference type="Rhea" id="RHEA-COMP:10748"/>
        <dbReference type="ChEBI" id="CHEBI:83833"/>
        <dbReference type="ChEBI" id="CHEBI:83834"/>
        <dbReference type="EC" id="5.2.1.8"/>
    </reaction>
</comment>
<dbReference type="PROSITE" id="PS50059">
    <property type="entry name" value="FKBP_PPIASE"/>
    <property type="match status" value="1"/>
</dbReference>
<accession>A0A1D2QRF5</accession>
<dbReference type="Proteomes" id="UP000242502">
    <property type="component" value="Unassembled WGS sequence"/>
</dbReference>
<dbReference type="Gene3D" id="1.10.287.460">
    <property type="entry name" value="Peptidyl-prolyl cis-trans isomerase, FKBP-type, N-terminal domain"/>
    <property type="match status" value="1"/>
</dbReference>
<dbReference type="InterPro" id="IPR036944">
    <property type="entry name" value="PPIase_FKBP_N_sf"/>
</dbReference>
<dbReference type="SUPFAM" id="SSF54534">
    <property type="entry name" value="FKBP-like"/>
    <property type="match status" value="1"/>
</dbReference>
<keyword evidence="4 5" id="KW-0413">Isomerase</keyword>
<evidence type="ECO:0000256" key="2">
    <source>
        <dbReference type="ARBA" id="ARBA00006577"/>
    </source>
</evidence>
<dbReference type="Pfam" id="PF00254">
    <property type="entry name" value="FKBP_C"/>
    <property type="match status" value="1"/>
</dbReference>
<dbReference type="EMBL" id="MDLC01000013">
    <property type="protein sequence ID" value="ODS24166.1"/>
    <property type="molecule type" value="Genomic_DNA"/>
</dbReference>
<comment type="caution">
    <text evidence="8">The sequence shown here is derived from an EMBL/GenBank/DDBJ whole genome shotgun (WGS) entry which is preliminary data.</text>
</comment>
<dbReference type="PANTHER" id="PTHR43811:SF19">
    <property type="entry name" value="39 KDA FK506-BINDING NUCLEAR PROTEIN"/>
    <property type="match status" value="1"/>
</dbReference>
<dbReference type="GO" id="GO:0006457">
    <property type="term" value="P:protein folding"/>
    <property type="evidence" value="ECO:0007669"/>
    <property type="project" value="InterPro"/>
</dbReference>
<dbReference type="AlphaFoldDB" id="A0A1D2QRF5"/>
<dbReference type="InterPro" id="IPR001179">
    <property type="entry name" value="PPIase_FKBP_dom"/>
</dbReference>
<organism evidence="8 9">
    <name type="scientific">Candidatus Endobugula sertula</name>
    <name type="common">Bugula neritina bacterial symbiont</name>
    <dbReference type="NCBI Taxonomy" id="62101"/>
    <lineage>
        <taxon>Bacteria</taxon>
        <taxon>Pseudomonadati</taxon>
        <taxon>Pseudomonadota</taxon>
        <taxon>Gammaproteobacteria</taxon>
        <taxon>Cellvibrionales</taxon>
        <taxon>Cellvibrionaceae</taxon>
        <taxon>Candidatus Endobugula</taxon>
    </lineage>
</organism>
<dbReference type="STRING" id="62101.AB835_05300"/>
<proteinExistence type="inferred from homology"/>
<dbReference type="FunFam" id="3.10.50.40:FF:000006">
    <property type="entry name" value="Peptidyl-prolyl cis-trans isomerase"/>
    <property type="match status" value="1"/>
</dbReference>
<feature type="domain" description="PPIase FKBP-type" evidence="7">
    <location>
        <begin position="115"/>
        <end position="201"/>
    </location>
</feature>
<reference evidence="8 9" key="1">
    <citation type="journal article" date="2016" name="Appl. Environ. Microbiol.">
        <title>Lack of Overt Genome Reduction in the Bryostatin-Producing Bryozoan Symbiont "Candidatus Endobugula sertula".</title>
        <authorList>
            <person name="Miller I.J."/>
            <person name="Vanee N."/>
            <person name="Fong S.S."/>
            <person name="Lim-Fong G.E."/>
            <person name="Kwan J.C."/>
        </authorList>
    </citation>
    <scope>NUCLEOTIDE SEQUENCE [LARGE SCALE GENOMIC DNA]</scope>
    <source>
        <strain evidence="8">AB1-4</strain>
    </source>
</reference>
<dbReference type="GO" id="GO:0003755">
    <property type="term" value="F:peptidyl-prolyl cis-trans isomerase activity"/>
    <property type="evidence" value="ECO:0007669"/>
    <property type="project" value="UniProtKB-UniRule"/>
</dbReference>
<dbReference type="InterPro" id="IPR046357">
    <property type="entry name" value="PPIase_dom_sf"/>
</dbReference>
<evidence type="ECO:0000256" key="1">
    <source>
        <dbReference type="ARBA" id="ARBA00000971"/>
    </source>
</evidence>
<keyword evidence="3 5" id="KW-0697">Rotamase</keyword>
<evidence type="ECO:0000259" key="7">
    <source>
        <dbReference type="PROSITE" id="PS50059"/>
    </source>
</evidence>
<dbReference type="InterPro" id="IPR000774">
    <property type="entry name" value="PPIase_FKBP_N"/>
</dbReference>
<comment type="similarity">
    <text evidence="2 6">Belongs to the FKBP-type PPIase family.</text>
</comment>
<dbReference type="PANTHER" id="PTHR43811">
    <property type="entry name" value="FKBP-TYPE PEPTIDYL-PROLYL CIS-TRANS ISOMERASE FKPA"/>
    <property type="match status" value="1"/>
</dbReference>
<evidence type="ECO:0000313" key="9">
    <source>
        <dbReference type="Proteomes" id="UP000242502"/>
    </source>
</evidence>
<evidence type="ECO:0000256" key="6">
    <source>
        <dbReference type="RuleBase" id="RU003915"/>
    </source>
</evidence>
<name>A0A1D2QRF5_9GAMM</name>
<evidence type="ECO:0000256" key="3">
    <source>
        <dbReference type="ARBA" id="ARBA00023110"/>
    </source>
</evidence>
<dbReference type="Gene3D" id="3.10.50.40">
    <property type="match status" value="1"/>
</dbReference>
<sequence>MDQRISYIAGINIATQFKRDGINTDVDALSLAIEDIKADKKPRLSEEESRKTITQLQARVQSKQQTERAAISEKNKAEGAAYLTKNGAKKDVVTTSSGLQYKEVIAGDGEQPTAEDTVTVHYKGTLIDGTVFDSSYELGKPVSFPVNGVIPGWVEALQLMNVGDKFELAIPSDLAYGANGTGANIGPNATLLFEVELLEITRAKTSTPSANAEPTDTTAE</sequence>